<sequence>MKQAATKISAPFERFWHSLNTPQRLYFSAFFISIYAIVFANQDNTGWVNLVAVLVLCAMAYEFWPKFLVFWESLPGKAIILLFYAFIANYALVQAAGMINDITGVSSDPLPYSHNLSVLLSLPTWFFLTTIVLLLLLQIIQPLYLLMLILLRPFGLHRIWQPIDYKFPVTTGLLRFIFSLFILVQVANLLSHTGLSGGVNQFFKGWFEIIANQPINVTTANNEGPQTSTVNVLKLEPADQQKVSAEQDPDFEDFKMRISTVSENSVKYETHLKRILAHFIYEYEADSRSRCEHASGTRVIELNDYEILQITKLDDSNTLSSYKYDVLPCISAALGHQFKTRVMTK</sequence>
<dbReference type="Proteomes" id="UP000017820">
    <property type="component" value="Unassembled WGS sequence"/>
</dbReference>
<gene>
    <name evidence="2" type="ORF">PL2TA16_02681</name>
</gene>
<keyword evidence="1" id="KW-1133">Transmembrane helix</keyword>
<dbReference type="PATRIC" id="fig|1353533.3.peg.295"/>
<evidence type="ECO:0000313" key="2">
    <source>
        <dbReference type="EMBL" id="ESP95344.1"/>
    </source>
</evidence>
<keyword evidence="1" id="KW-0812">Transmembrane</keyword>
<evidence type="ECO:0000256" key="1">
    <source>
        <dbReference type="SAM" id="Phobius"/>
    </source>
</evidence>
<dbReference type="AlphaFoldDB" id="V4I550"/>
<protein>
    <submittedName>
        <fullName evidence="2">Uncharacterized protein</fullName>
    </submittedName>
</protein>
<comment type="caution">
    <text evidence="2">The sequence shown here is derived from an EMBL/GenBank/DDBJ whole genome shotgun (WGS) entry which is preliminary data.</text>
</comment>
<organism evidence="2 3">
    <name type="scientific">Pseudoalteromonas luteoviolacea (strain 2ta16)</name>
    <dbReference type="NCBI Taxonomy" id="1353533"/>
    <lineage>
        <taxon>Bacteria</taxon>
        <taxon>Pseudomonadati</taxon>
        <taxon>Pseudomonadota</taxon>
        <taxon>Gammaproteobacteria</taxon>
        <taxon>Alteromonadales</taxon>
        <taxon>Pseudoalteromonadaceae</taxon>
        <taxon>Pseudoalteromonas</taxon>
    </lineage>
</organism>
<keyword evidence="1" id="KW-0472">Membrane</keyword>
<dbReference type="EMBL" id="AUSV01000003">
    <property type="protein sequence ID" value="ESP95344.1"/>
    <property type="molecule type" value="Genomic_DNA"/>
</dbReference>
<reference evidence="2 3" key="1">
    <citation type="submission" date="2013-07" db="EMBL/GenBank/DDBJ databases">
        <title>Draft genome sequence of Pseudoalteromonas luteoviolacea 2ta16.</title>
        <authorList>
            <person name="Allen E.E."/>
            <person name="Azam F."/>
            <person name="Podell S."/>
        </authorList>
    </citation>
    <scope>NUCLEOTIDE SEQUENCE [LARGE SCALE GENOMIC DNA]</scope>
    <source>
        <strain evidence="2 3">2ta16</strain>
    </source>
</reference>
<feature type="transmembrane region" description="Helical" evidence="1">
    <location>
        <begin position="24"/>
        <end position="40"/>
    </location>
</feature>
<evidence type="ECO:0000313" key="3">
    <source>
        <dbReference type="Proteomes" id="UP000017820"/>
    </source>
</evidence>
<feature type="transmembrane region" description="Helical" evidence="1">
    <location>
        <begin position="46"/>
        <end position="64"/>
    </location>
</feature>
<accession>V4I550</accession>
<feature type="transmembrane region" description="Helical" evidence="1">
    <location>
        <begin position="76"/>
        <end position="96"/>
    </location>
</feature>
<proteinExistence type="predicted"/>
<feature type="transmembrane region" description="Helical" evidence="1">
    <location>
        <begin position="172"/>
        <end position="190"/>
    </location>
</feature>
<name>V4I550_PSEL2</name>